<dbReference type="CDD" id="cd02516">
    <property type="entry name" value="CDP-ME_synthetase"/>
    <property type="match status" value="1"/>
</dbReference>
<comment type="similarity">
    <text evidence="6">Belongs to the IspF family.</text>
</comment>
<organism evidence="16 17">
    <name type="scientific">Sphingobium indicum BiD32</name>
    <dbReference type="NCBI Taxonomy" id="1301087"/>
    <lineage>
        <taxon>Bacteria</taxon>
        <taxon>Pseudomonadati</taxon>
        <taxon>Pseudomonadota</taxon>
        <taxon>Alphaproteobacteria</taxon>
        <taxon>Sphingomonadales</taxon>
        <taxon>Sphingomonadaceae</taxon>
        <taxon>Sphingobium</taxon>
    </lineage>
</organism>
<evidence type="ECO:0000256" key="13">
    <source>
        <dbReference type="ARBA" id="ARBA00023268"/>
    </source>
</evidence>
<evidence type="ECO:0000256" key="4">
    <source>
        <dbReference type="ARBA" id="ARBA00004709"/>
    </source>
</evidence>
<evidence type="ECO:0000259" key="15">
    <source>
        <dbReference type="Pfam" id="PF02542"/>
    </source>
</evidence>
<dbReference type="AlphaFoldDB" id="N1MTC1"/>
<feature type="binding site" evidence="14">
    <location>
        <position position="377"/>
    </location>
    <ligand>
        <name>4-CDP-2-C-methyl-D-erythritol 2-phosphate</name>
        <dbReference type="ChEBI" id="CHEBI:57919"/>
    </ligand>
</feature>
<keyword evidence="10 14" id="KW-0479">Metal-binding</keyword>
<dbReference type="EC" id="4.6.1.12" evidence="14"/>
<evidence type="ECO:0000256" key="2">
    <source>
        <dbReference type="ARBA" id="ARBA00001282"/>
    </source>
</evidence>
<comment type="cofactor">
    <cofactor evidence="3 14">
        <name>a divalent metal cation</name>
        <dbReference type="ChEBI" id="CHEBI:60240"/>
    </cofactor>
</comment>
<reference evidence="17" key="2">
    <citation type="submission" date="2013-04" db="EMBL/GenBank/DDBJ databases">
        <title>Bisphenol A degrading Sphingobium sp. strain BiD32.</title>
        <authorList>
            <person name="Nielsen J.L."/>
            <person name="Zhou N.A."/>
            <person name="Kjeldal H."/>
        </authorList>
    </citation>
    <scope>NUCLEOTIDE SEQUENCE [LARGE SCALE GENOMIC DNA]</scope>
    <source>
        <strain evidence="17">BiD32</strain>
    </source>
</reference>
<evidence type="ECO:0000256" key="14">
    <source>
        <dbReference type="HAMAP-Rule" id="MF_01520"/>
    </source>
</evidence>
<name>N1MTC1_9SPHN</name>
<keyword evidence="17" id="KW-1185">Reference proteome</keyword>
<comment type="caution">
    <text evidence="14">Lacks conserved residue(s) required for the propagation of feature annotation.</text>
</comment>
<evidence type="ECO:0000313" key="16">
    <source>
        <dbReference type="EMBL" id="CCW18932.1"/>
    </source>
</evidence>
<feature type="binding site" evidence="14">
    <location>
        <position position="277"/>
    </location>
    <ligand>
        <name>a divalent metal cation</name>
        <dbReference type="ChEBI" id="CHEBI:60240"/>
    </ligand>
</feature>
<feature type="region of interest" description="2-C-methyl-D-erythritol 2,4-cyclodiphosphate synthase" evidence="14">
    <location>
        <begin position="237"/>
        <end position="395"/>
    </location>
</feature>
<dbReference type="InterPro" id="IPR001228">
    <property type="entry name" value="IspD"/>
</dbReference>
<dbReference type="RefSeq" id="WP_006960532.1">
    <property type="nucleotide sequence ID" value="NZ_CAVK010000155.1"/>
</dbReference>
<feature type="binding site" evidence="14">
    <location>
        <position position="374"/>
    </location>
    <ligand>
        <name>4-CDP-2-C-methyl-D-erythritol 2-phosphate</name>
        <dbReference type="ChEBI" id="CHEBI:57919"/>
    </ligand>
</feature>
<feature type="binding site" evidence="14">
    <location>
        <position position="243"/>
    </location>
    <ligand>
        <name>a divalent metal cation</name>
        <dbReference type="ChEBI" id="CHEBI:60240"/>
    </ligand>
</feature>
<dbReference type="GO" id="GO:0016114">
    <property type="term" value="P:terpenoid biosynthetic process"/>
    <property type="evidence" value="ECO:0007669"/>
    <property type="project" value="InterPro"/>
</dbReference>
<evidence type="ECO:0000256" key="10">
    <source>
        <dbReference type="ARBA" id="ARBA00022723"/>
    </source>
</evidence>
<dbReference type="PANTHER" id="PTHR43181:SF1">
    <property type="entry name" value="2-C-METHYL-D-ERYTHRITOL 2,4-CYCLODIPHOSPHATE SYNTHASE, CHLOROPLASTIC"/>
    <property type="match status" value="1"/>
</dbReference>
<keyword evidence="8 14" id="KW-0808">Transferase</keyword>
<feature type="site" description="Transition state stabilizer" evidence="14">
    <location>
        <position position="269"/>
    </location>
</feature>
<dbReference type="GO" id="GO:0008685">
    <property type="term" value="F:2-C-methyl-D-erythritol 2,4-cyclodiphosphate synthase activity"/>
    <property type="evidence" value="ECO:0007669"/>
    <property type="project" value="UniProtKB-UniRule"/>
</dbReference>
<comment type="similarity">
    <text evidence="7">Belongs to the IspD/TarI cytidylyltransferase family. IspD subfamily.</text>
</comment>
<comment type="similarity">
    <text evidence="14">In the C-terminal section; belongs to the IspF family.</text>
</comment>
<dbReference type="SUPFAM" id="SSF53448">
    <property type="entry name" value="Nucleotide-diphospho-sugar transferases"/>
    <property type="match status" value="1"/>
</dbReference>
<dbReference type="Gene3D" id="3.90.550.10">
    <property type="entry name" value="Spore Coat Polysaccharide Biosynthesis Protein SpsA, Chain A"/>
    <property type="match status" value="1"/>
</dbReference>
<dbReference type="SUPFAM" id="SSF69765">
    <property type="entry name" value="IpsF-like"/>
    <property type="match status" value="1"/>
</dbReference>
<feature type="binding site" evidence="14">
    <location>
        <begin position="367"/>
        <end position="370"/>
    </location>
    <ligand>
        <name>4-CDP-2-C-methyl-D-erythritol 2-phosphate</name>
        <dbReference type="ChEBI" id="CHEBI:57919"/>
    </ligand>
</feature>
<dbReference type="UniPathway" id="UPA00056">
    <property type="reaction ID" value="UER00093"/>
</dbReference>
<dbReference type="NCBIfam" id="TIGR00151">
    <property type="entry name" value="ispF"/>
    <property type="match status" value="1"/>
</dbReference>
<sequence length="395" mass="41557">MPRAMTDNRHRTVALLVAAGTGSRAGGDIPKQFRVVGGKAVIAHAVDALAAHEDIDAIHLVIGAGQEAQVRALLGGRVVAGMTQGADSRRGSVRAGLEAIAAAGGVDRVLIHDAARPFLPGAVVNRLLAALDDAQGAIPVLPVADTLVRGMGGAMGDGVARDDLFRVQTPQVFRFDTILAAHRGWDESREATDDAQIMKGWGHDVTLVAGDEGLEKLTYKQDFARAEARLASARTVRVGMGYDVHRLAPDEELWLGGVLVPHDRGLAGHSDADVALHAIVDALLGALAEGDIGSHFPPSDAQWRGASSDRFLAYARDRVAARGGTIDHVDLTIICEAPRIGPHRDAMRARIAEILDVPVERVSVKATTTERLGFAGRREGIAAQAVATLSLPALS</sequence>
<evidence type="ECO:0000256" key="1">
    <source>
        <dbReference type="ARBA" id="ARBA00000200"/>
    </source>
</evidence>
<gene>
    <name evidence="14" type="primary">ispDF</name>
    <name evidence="16" type="ORF">EBBID32_32890</name>
</gene>
<dbReference type="InterPro" id="IPR036571">
    <property type="entry name" value="MECDP_synthase_sf"/>
</dbReference>
<evidence type="ECO:0000256" key="8">
    <source>
        <dbReference type="ARBA" id="ARBA00022679"/>
    </source>
</evidence>
<dbReference type="HAMAP" id="MF_01520">
    <property type="entry name" value="IspDF"/>
    <property type="match status" value="1"/>
</dbReference>
<dbReference type="HAMAP" id="MF_00107">
    <property type="entry name" value="IspF"/>
    <property type="match status" value="1"/>
</dbReference>
<dbReference type="Pfam" id="PF01128">
    <property type="entry name" value="IspD"/>
    <property type="match status" value="1"/>
</dbReference>
<feature type="binding site" evidence="14">
    <location>
        <position position="245"/>
    </location>
    <ligand>
        <name>a divalent metal cation</name>
        <dbReference type="ChEBI" id="CHEBI:60240"/>
    </ligand>
</feature>
<comment type="catalytic activity">
    <reaction evidence="2 14">
        <text>2-C-methyl-D-erythritol 4-phosphate + CTP + H(+) = 4-CDP-2-C-methyl-D-erythritol + diphosphate</text>
        <dbReference type="Rhea" id="RHEA:13429"/>
        <dbReference type="ChEBI" id="CHEBI:15378"/>
        <dbReference type="ChEBI" id="CHEBI:33019"/>
        <dbReference type="ChEBI" id="CHEBI:37563"/>
        <dbReference type="ChEBI" id="CHEBI:57823"/>
        <dbReference type="ChEBI" id="CHEBI:58262"/>
        <dbReference type="EC" id="2.7.7.60"/>
    </reaction>
</comment>
<accession>N1MTC1</accession>
<dbReference type="PANTHER" id="PTHR43181">
    <property type="entry name" value="2-C-METHYL-D-ERYTHRITOL 2,4-CYCLODIPHOSPHATE SYNTHASE, CHLOROPLASTIC"/>
    <property type="match status" value="1"/>
</dbReference>
<dbReference type="EC" id="2.7.7.60" evidence="14"/>
<dbReference type="Pfam" id="PF02542">
    <property type="entry name" value="YgbB"/>
    <property type="match status" value="1"/>
</dbReference>
<feature type="site" description="Transition state stabilizer" evidence="14">
    <location>
        <position position="31"/>
    </location>
</feature>
<comment type="catalytic activity">
    <reaction evidence="1 14">
        <text>4-CDP-2-C-methyl-D-erythritol 2-phosphate = 2-C-methyl-D-erythritol 2,4-cyclic diphosphate + CMP</text>
        <dbReference type="Rhea" id="RHEA:23864"/>
        <dbReference type="ChEBI" id="CHEBI:57919"/>
        <dbReference type="ChEBI" id="CHEBI:58483"/>
        <dbReference type="ChEBI" id="CHEBI:60377"/>
        <dbReference type="EC" id="4.6.1.12"/>
    </reaction>
</comment>
<dbReference type="PROSITE" id="PS01295">
    <property type="entry name" value="ISPD"/>
    <property type="match status" value="1"/>
</dbReference>
<evidence type="ECO:0000256" key="9">
    <source>
        <dbReference type="ARBA" id="ARBA00022695"/>
    </source>
</evidence>
<dbReference type="GO" id="GO:0050518">
    <property type="term" value="F:2-C-methyl-D-erythritol 4-phosphate cytidylyltransferase activity"/>
    <property type="evidence" value="ECO:0007669"/>
    <property type="project" value="UniProtKB-UniRule"/>
</dbReference>
<evidence type="ECO:0000256" key="5">
    <source>
        <dbReference type="ARBA" id="ARBA00004787"/>
    </source>
</evidence>
<feature type="site" description="Transition state stabilizer" evidence="14">
    <location>
        <position position="24"/>
    </location>
</feature>
<evidence type="ECO:0000256" key="6">
    <source>
        <dbReference type="ARBA" id="ARBA00008480"/>
    </source>
</evidence>
<dbReference type="InterPro" id="IPR026596">
    <property type="entry name" value="IspD/F"/>
</dbReference>
<dbReference type="GO" id="GO:0046872">
    <property type="term" value="F:metal ion binding"/>
    <property type="evidence" value="ECO:0007669"/>
    <property type="project" value="UniProtKB-KW"/>
</dbReference>
<feature type="domain" description="2-C-methyl-D-erythritol 2,4-cyclodiphosphate synthase" evidence="15">
    <location>
        <begin position="236"/>
        <end position="389"/>
    </location>
</feature>
<keyword evidence="11 14" id="KW-0414">Isoprene biosynthesis</keyword>
<keyword evidence="13 14" id="KW-0511">Multifunctional enzyme</keyword>
<dbReference type="InterPro" id="IPR034683">
    <property type="entry name" value="IspD/TarI"/>
</dbReference>
<comment type="function">
    <text evidence="14">Bifunctional enzyme that catalyzes the formation of 4-diphosphocytidyl-2-C-methyl-D-erythritol from CTP and 2-C-methyl-D-erythritol 4-phosphate (MEP) (IspD), and catalyzes the conversion of 4-diphosphocytidyl-2-C-methyl-D-erythritol 2-phosphate (CDP-ME2P) to 2-C-methyl-D-erythritol 2,4-cyclodiphosphate (ME-CPP) with a corresponding release of cytidine 5-monophosphate (CMP) (IspF).</text>
</comment>
<feature type="binding site" evidence="14">
    <location>
        <begin position="291"/>
        <end position="293"/>
    </location>
    <ligand>
        <name>4-CDP-2-C-methyl-D-erythritol 2-phosphate</name>
        <dbReference type="ChEBI" id="CHEBI:57919"/>
    </ligand>
</feature>
<evidence type="ECO:0000256" key="3">
    <source>
        <dbReference type="ARBA" id="ARBA00001968"/>
    </source>
</evidence>
<dbReference type="EMBL" id="CAVK010000155">
    <property type="protein sequence ID" value="CCW18932.1"/>
    <property type="molecule type" value="Genomic_DNA"/>
</dbReference>
<feature type="binding site" evidence="14">
    <location>
        <begin position="269"/>
        <end position="270"/>
    </location>
    <ligand>
        <name>4-CDP-2-C-methyl-D-erythritol 2-phosphate</name>
        <dbReference type="ChEBI" id="CHEBI:57919"/>
    </ligand>
</feature>
<evidence type="ECO:0000256" key="7">
    <source>
        <dbReference type="ARBA" id="ARBA00009789"/>
    </source>
</evidence>
<feature type="region of interest" description="2-C-methyl-D-erythritol 4-phosphate cytidylyltransferase" evidence="14">
    <location>
        <begin position="1"/>
        <end position="236"/>
    </location>
</feature>
<dbReference type="OrthoDB" id="9804336at2"/>
<evidence type="ECO:0000313" key="17">
    <source>
        <dbReference type="Proteomes" id="UP000013201"/>
    </source>
</evidence>
<dbReference type="InterPro" id="IPR018294">
    <property type="entry name" value="ISPD_synthase_CS"/>
</dbReference>
<protein>
    <recommendedName>
        <fullName evidence="14">Bifunctional enzyme IspD/IspF</fullName>
    </recommendedName>
    <domain>
        <recommendedName>
            <fullName evidence="14">2-C-methyl-D-erythritol 4-phosphate cytidylyltransferase</fullName>
            <ecNumber evidence="14">2.7.7.60</ecNumber>
        </recommendedName>
        <alternativeName>
            <fullName evidence="14">4-diphosphocytidyl-2C-methyl-D-erythritol synthase</fullName>
        </alternativeName>
        <alternativeName>
            <fullName evidence="14">MEP cytidylyltransferase</fullName>
            <shortName evidence="14">MCT</shortName>
        </alternativeName>
    </domain>
    <domain>
        <recommendedName>
            <fullName evidence="14">2-C-methyl-D-erythritol 2,4-cyclodiphosphate synthase</fullName>
            <shortName evidence="14">MECDP-synthase</shortName>
            <shortName evidence="14">MECPP-synthase</shortName>
            <shortName evidence="14">MECPS</shortName>
            <ecNumber evidence="14">4.6.1.12</ecNumber>
        </recommendedName>
    </domain>
</protein>
<dbReference type="InterPro" id="IPR020555">
    <property type="entry name" value="MECDP_synthase_CS"/>
</dbReference>
<dbReference type="NCBIfam" id="TIGR00453">
    <property type="entry name" value="ispD"/>
    <property type="match status" value="1"/>
</dbReference>
<dbReference type="InterPro" id="IPR029044">
    <property type="entry name" value="Nucleotide-diphossugar_trans"/>
</dbReference>
<reference evidence="16 17" key="1">
    <citation type="submission" date="2013-03" db="EMBL/GenBank/DDBJ databases">
        <authorList>
            <person name="Le V."/>
        </authorList>
    </citation>
    <scope>NUCLEOTIDE SEQUENCE [LARGE SCALE GENOMIC DNA]</scope>
    <source>
        <strain evidence="16 17">BiD32</strain>
    </source>
</reference>
<keyword evidence="12 14" id="KW-0456">Lyase</keyword>
<dbReference type="PROSITE" id="PS01350">
    <property type="entry name" value="ISPF"/>
    <property type="match status" value="1"/>
</dbReference>
<keyword evidence="9 14" id="KW-0548">Nucleotidyltransferase</keyword>
<comment type="caution">
    <text evidence="16">The sequence shown here is derived from an EMBL/GenBank/DDBJ whole genome shotgun (WGS) entry which is preliminary data.</text>
</comment>
<comment type="pathway">
    <text evidence="4 14">Isoprenoid biosynthesis; isopentenyl diphosphate biosynthesis via DXP pathway; isopentenyl diphosphate from 1-deoxy-D-xylulose 5-phosphate: step 4/6.</text>
</comment>
<evidence type="ECO:0000256" key="12">
    <source>
        <dbReference type="ARBA" id="ARBA00023239"/>
    </source>
</evidence>
<proteinExistence type="inferred from homology"/>
<evidence type="ECO:0000256" key="11">
    <source>
        <dbReference type="ARBA" id="ARBA00023229"/>
    </source>
</evidence>
<comment type="similarity">
    <text evidence="14">In the N-terminal section; belongs to the IspD/TarI cytidylyltransferase family. IspD subfamily.</text>
</comment>
<feature type="site" description="Positions MEP for the nucleophilic attack" evidence="14">
    <location>
        <position position="161"/>
    </location>
</feature>
<dbReference type="NCBIfam" id="NF006899">
    <property type="entry name" value="PRK09382.1"/>
    <property type="match status" value="1"/>
</dbReference>
<dbReference type="HAMAP" id="MF_00108">
    <property type="entry name" value="IspD"/>
    <property type="match status" value="1"/>
</dbReference>
<feature type="binding site" evidence="14">
    <location>
        <begin position="243"/>
        <end position="245"/>
    </location>
    <ligand>
        <name>4-CDP-2-C-methyl-D-erythritol 2-phosphate</name>
        <dbReference type="ChEBI" id="CHEBI:57919"/>
    </ligand>
</feature>
<feature type="site" description="Transition state stabilizer" evidence="14">
    <location>
        <position position="368"/>
    </location>
</feature>
<dbReference type="Gene3D" id="3.30.1330.50">
    <property type="entry name" value="2-C-methyl-D-erythritol 2,4-cyclodiphosphate synthase"/>
    <property type="match status" value="1"/>
</dbReference>
<dbReference type="GO" id="GO:0019288">
    <property type="term" value="P:isopentenyl diphosphate biosynthetic process, methylerythritol 4-phosphate pathway"/>
    <property type="evidence" value="ECO:0007669"/>
    <property type="project" value="UniProtKB-UniRule"/>
</dbReference>
<dbReference type="Proteomes" id="UP000013201">
    <property type="component" value="Unassembled WGS sequence"/>
</dbReference>
<feature type="site" description="Positions MEP for the nucleophilic attack" evidence="14">
    <location>
        <position position="216"/>
    </location>
</feature>
<dbReference type="CDD" id="cd00554">
    <property type="entry name" value="MECDP_synthase"/>
    <property type="match status" value="1"/>
</dbReference>
<dbReference type="InterPro" id="IPR003526">
    <property type="entry name" value="MECDP_synthase"/>
</dbReference>
<comment type="pathway">
    <text evidence="5 14">Isoprenoid biosynthesis; isopentenyl diphosphate biosynthesis via DXP pathway; isopentenyl diphosphate from 1-deoxy-D-xylulose 5-phosphate: step 2/6.</text>
</comment>